<dbReference type="OrthoDB" id="8195018at2759"/>
<keyword evidence="2" id="KW-1185">Reference proteome</keyword>
<dbReference type="SUPFAM" id="SSF53098">
    <property type="entry name" value="Ribonuclease H-like"/>
    <property type="match status" value="1"/>
</dbReference>
<dbReference type="PANTHER" id="PTHR47501">
    <property type="entry name" value="TRANSPOSASE-RELATED"/>
    <property type="match status" value="1"/>
</dbReference>
<name>A0A226DPC9_FOLCA</name>
<dbReference type="EMBL" id="LNIX01000013">
    <property type="protein sequence ID" value="OXA47382.1"/>
    <property type="molecule type" value="Genomic_DNA"/>
</dbReference>
<reference evidence="1 2" key="1">
    <citation type="submission" date="2015-12" db="EMBL/GenBank/DDBJ databases">
        <title>The genome of Folsomia candida.</title>
        <authorList>
            <person name="Faddeeva A."/>
            <person name="Derks M.F."/>
            <person name="Anvar Y."/>
            <person name="Smit S."/>
            <person name="Van Straalen N."/>
            <person name="Roelofs D."/>
        </authorList>
    </citation>
    <scope>NUCLEOTIDE SEQUENCE [LARGE SCALE GENOMIC DNA]</scope>
    <source>
        <strain evidence="1 2">VU population</strain>
        <tissue evidence="1">Whole body</tissue>
    </source>
</reference>
<dbReference type="PANTHER" id="PTHR47501:SF5">
    <property type="entry name" value="HAT C-TERMINAL DIMERISATION DOMAIN-CONTAINING PROTEIN"/>
    <property type="match status" value="1"/>
</dbReference>
<sequence length="842" mass="96787">MAEDSANIPFILSGKYFEIISQDKDGKSVVAKCKNCPPQSKKAEFKGGLSSTTNFLNHLKRSHKELTRQYDEDVKECVKKKRCLPRKPDDKTQPQITKILPVSTQKAPPKHEKLIIDFIVKGLHAFSTVEEEGFRNLVQGLNSEVKPMSRRTLIRRIDDRYNFMRASVVSRLDGIKYLCVTTDAWSCEGKKRSYLGMTITEKLTRQSVALACRRFKGSHTYDKIADIIWNILAEYKIPVEIVVKAVTDGGSNFLKAFKEFAYDPEENSTHENDGDENSSDLNSCEFLDLSTILETSKDSKDQAIKLPPHQRCASHQFNLICSSDMTKNTSRLQRSTFGKCQGIWNKSSRSTQSAEKIKEVCGISLVTPVATRWNSFYDSISCLLRFEDKLTEICKAADIPELKGTEIEFIKQYKMCVAPIAIALDRLQGENNTFYGELLPTLLNIEKQLLKQLESKPNLCESLPTYLLDEFRKRFQMYLGFSDVHKDAILASICHPYFKLRWIPREKMNETKLFFIETLCSETPTNTIVNTEIPPKDGLPTRIQDARKENAIDDNFFQFEEFDGPSEEEKSHETKIKEECEAYFRSPSDKIEMLHNFPTIKMAFMKYNTPLPSSAPAERLFNYAKMVMCLQRRRMTDENFEKATLLKKFRLRPILAVSEETPDWNRNVKKVTVTSCQRSLGFHGNKDLKWRNDRIEEKGLYSFLLEKDDSSLRKVLENGDYGQFKCVGGKFQLGNATEDPNMIWEKVDACWGNLTKAENTKCARFCWYHGVGVIDKNFHLDKTVWKEFTDRWYDVGIKDKVVKSGCMEKAPTGKFESVGKACAGWDGVYECWDSFFNKLCIE</sequence>
<dbReference type="Proteomes" id="UP000198287">
    <property type="component" value="Unassembled WGS sequence"/>
</dbReference>
<dbReference type="AlphaFoldDB" id="A0A226DPC9"/>
<comment type="caution">
    <text evidence="1">The sequence shown here is derived from an EMBL/GenBank/DDBJ whole genome shotgun (WGS) entry which is preliminary data.</text>
</comment>
<dbReference type="InterPro" id="IPR012337">
    <property type="entry name" value="RNaseH-like_sf"/>
</dbReference>
<proteinExistence type="predicted"/>
<protein>
    <submittedName>
        <fullName evidence="1">Zinc finger BED domain-containing protein 1</fullName>
    </submittedName>
</protein>
<gene>
    <name evidence="1" type="ORF">Fcan01_17884</name>
</gene>
<evidence type="ECO:0000313" key="1">
    <source>
        <dbReference type="EMBL" id="OXA47382.1"/>
    </source>
</evidence>
<evidence type="ECO:0000313" key="2">
    <source>
        <dbReference type="Proteomes" id="UP000198287"/>
    </source>
</evidence>
<accession>A0A226DPC9</accession>
<organism evidence="1 2">
    <name type="scientific">Folsomia candida</name>
    <name type="common">Springtail</name>
    <dbReference type="NCBI Taxonomy" id="158441"/>
    <lineage>
        <taxon>Eukaryota</taxon>
        <taxon>Metazoa</taxon>
        <taxon>Ecdysozoa</taxon>
        <taxon>Arthropoda</taxon>
        <taxon>Hexapoda</taxon>
        <taxon>Collembola</taxon>
        <taxon>Entomobryomorpha</taxon>
        <taxon>Isotomoidea</taxon>
        <taxon>Isotomidae</taxon>
        <taxon>Proisotominae</taxon>
        <taxon>Folsomia</taxon>
    </lineage>
</organism>
<dbReference type="OMA" id="YSHCHRI"/>
<dbReference type="SUPFAM" id="SSF140996">
    <property type="entry name" value="Hermes dimerisation domain"/>
    <property type="match status" value="1"/>
</dbReference>